<keyword evidence="3" id="KW-1185">Reference proteome</keyword>
<dbReference type="AlphaFoldDB" id="A0A183FTB8"/>
<dbReference type="Proteomes" id="UP000050761">
    <property type="component" value="Unassembled WGS sequence"/>
</dbReference>
<dbReference type="WBParaSite" id="HPBE_0001129301-mRNA-1">
    <property type="protein sequence ID" value="HPBE_0001129301-mRNA-1"/>
    <property type="gene ID" value="HPBE_0001129301"/>
</dbReference>
<protein>
    <submittedName>
        <fullName evidence="4">G_PROTEIN_RECEP_F1_2 domain-containing protein</fullName>
    </submittedName>
</protein>
<evidence type="ECO:0000313" key="3">
    <source>
        <dbReference type="Proteomes" id="UP000050761"/>
    </source>
</evidence>
<evidence type="ECO:0000256" key="1">
    <source>
        <dbReference type="SAM" id="Phobius"/>
    </source>
</evidence>
<reference evidence="2 3" key="1">
    <citation type="submission" date="2018-11" db="EMBL/GenBank/DDBJ databases">
        <authorList>
            <consortium name="Pathogen Informatics"/>
        </authorList>
    </citation>
    <scope>NUCLEOTIDE SEQUENCE [LARGE SCALE GENOMIC DNA]</scope>
</reference>
<organism evidence="3 4">
    <name type="scientific">Heligmosomoides polygyrus</name>
    <name type="common">Parasitic roundworm</name>
    <dbReference type="NCBI Taxonomy" id="6339"/>
    <lineage>
        <taxon>Eukaryota</taxon>
        <taxon>Metazoa</taxon>
        <taxon>Ecdysozoa</taxon>
        <taxon>Nematoda</taxon>
        <taxon>Chromadorea</taxon>
        <taxon>Rhabditida</taxon>
        <taxon>Rhabditina</taxon>
        <taxon>Rhabditomorpha</taxon>
        <taxon>Strongyloidea</taxon>
        <taxon>Heligmosomidae</taxon>
        <taxon>Heligmosomoides</taxon>
    </lineage>
</organism>
<reference evidence="4" key="2">
    <citation type="submission" date="2019-09" db="UniProtKB">
        <authorList>
            <consortium name="WormBaseParasite"/>
        </authorList>
    </citation>
    <scope>IDENTIFICATION</scope>
</reference>
<dbReference type="EMBL" id="UZAH01027050">
    <property type="protein sequence ID" value="VDO88106.1"/>
    <property type="molecule type" value="Genomic_DNA"/>
</dbReference>
<gene>
    <name evidence="2" type="ORF">HPBE_LOCUS11294</name>
</gene>
<keyword evidence="1" id="KW-0812">Transmembrane</keyword>
<dbReference type="OrthoDB" id="5873245at2759"/>
<keyword evidence="1" id="KW-0472">Membrane</keyword>
<name>A0A183FTB8_HELPZ</name>
<evidence type="ECO:0000313" key="4">
    <source>
        <dbReference type="WBParaSite" id="HPBE_0001129301-mRNA-1"/>
    </source>
</evidence>
<dbReference type="InterPro" id="IPR019425">
    <property type="entry name" value="7TM_GPCR_serpentine_rcpt_Srt"/>
</dbReference>
<keyword evidence="1" id="KW-1133">Transmembrane helix</keyword>
<feature type="transmembrane region" description="Helical" evidence="1">
    <location>
        <begin position="44"/>
        <end position="65"/>
    </location>
</feature>
<evidence type="ECO:0000313" key="2">
    <source>
        <dbReference type="EMBL" id="VDO88106.1"/>
    </source>
</evidence>
<dbReference type="Pfam" id="PF10321">
    <property type="entry name" value="7TM_GPCR_Srt"/>
    <property type="match status" value="1"/>
</dbReference>
<proteinExistence type="predicted"/>
<accession>A0A3P7YJ55</accession>
<sequence length="101" mass="11583">MSSTLAYFCTIINHVEVVLLFVVLFVCDFSVCDRAQVIPFIFQFFLQTVSICTSNLIAALIYVYMQFLTTPPYSVMIEHICWQLGHGTTAFLNNNSLPHFY</sequence>
<feature type="transmembrane region" description="Helical" evidence="1">
    <location>
        <begin position="12"/>
        <end position="32"/>
    </location>
</feature>
<accession>A0A183FTB8</accession>